<dbReference type="SUPFAM" id="SSF57938">
    <property type="entry name" value="DnaJ/Hsp40 cysteine-rich domain"/>
    <property type="match status" value="1"/>
</dbReference>
<evidence type="ECO:0000313" key="1">
    <source>
        <dbReference type="EMBL" id="GAA4611676.1"/>
    </source>
</evidence>
<keyword evidence="2" id="KW-1185">Reference proteome</keyword>
<reference evidence="2" key="1">
    <citation type="journal article" date="2019" name="Int. J. Syst. Evol. Microbiol.">
        <title>The Global Catalogue of Microorganisms (GCM) 10K type strain sequencing project: providing services to taxonomists for standard genome sequencing and annotation.</title>
        <authorList>
            <consortium name="The Broad Institute Genomics Platform"/>
            <consortium name="The Broad Institute Genome Sequencing Center for Infectious Disease"/>
            <person name="Wu L."/>
            <person name="Ma J."/>
        </authorList>
    </citation>
    <scope>NUCLEOTIDE SEQUENCE [LARGE SCALE GENOMIC DNA]</scope>
    <source>
        <strain evidence="2">JCM 17938</strain>
    </source>
</reference>
<protein>
    <recommendedName>
        <fullName evidence="3">Molecular chaperone DnaJ</fullName>
    </recommendedName>
</protein>
<comment type="caution">
    <text evidence="1">The sequence shown here is derived from an EMBL/GenBank/DDBJ whole genome shotgun (WGS) entry which is preliminary data.</text>
</comment>
<sequence length="123" mass="13267">MSDETIGDGAFQGIVMPCQMCIGSGELVTLQKDPPLLRMGDCPQCEGTGHIRIRCTRDEVDEVIRGLPPSRLLIAVRQALSGVGLCPVCFGCGVLASIEWSEEQIPVRYLEASCPACEDRMGL</sequence>
<organism evidence="1 2">
    <name type="scientific">Actinoallomurus liliacearum</name>
    <dbReference type="NCBI Taxonomy" id="1080073"/>
    <lineage>
        <taxon>Bacteria</taxon>
        <taxon>Bacillati</taxon>
        <taxon>Actinomycetota</taxon>
        <taxon>Actinomycetes</taxon>
        <taxon>Streptosporangiales</taxon>
        <taxon>Thermomonosporaceae</taxon>
        <taxon>Actinoallomurus</taxon>
    </lineage>
</organism>
<dbReference type="EMBL" id="BAABHJ010000017">
    <property type="protein sequence ID" value="GAA4611676.1"/>
    <property type="molecule type" value="Genomic_DNA"/>
</dbReference>
<dbReference type="InterPro" id="IPR036410">
    <property type="entry name" value="HSP_DnaJ_Cys-rich_dom_sf"/>
</dbReference>
<accession>A0ABP8TR80</accession>
<evidence type="ECO:0008006" key="3">
    <source>
        <dbReference type="Google" id="ProtNLM"/>
    </source>
</evidence>
<evidence type="ECO:0000313" key="2">
    <source>
        <dbReference type="Proteomes" id="UP001500212"/>
    </source>
</evidence>
<name>A0ABP8TR80_9ACTN</name>
<proteinExistence type="predicted"/>
<dbReference type="Proteomes" id="UP001500212">
    <property type="component" value="Unassembled WGS sequence"/>
</dbReference>
<dbReference type="RefSeq" id="WP_345358925.1">
    <property type="nucleotide sequence ID" value="NZ_BAABHJ010000017.1"/>
</dbReference>
<gene>
    <name evidence="1" type="ORF">GCM10023195_49610</name>
</gene>